<name>A0A6G4CN48_CLOBO</name>
<dbReference type="InterPro" id="IPR024760">
    <property type="entry name" value="HTH_dom_conjug_TS-like"/>
</dbReference>
<accession>A0A6G4CN48</accession>
<gene>
    <name evidence="2" type="ORF">EXM56_06610</name>
</gene>
<reference evidence="2" key="1">
    <citation type="submission" date="2019-02" db="EMBL/GenBank/DDBJ databases">
        <title>Genome sequencing of Clostridium botulinum clinical isolates.</title>
        <authorList>
            <person name="Brunt J."/>
            <person name="Van Vliet A.H.M."/>
            <person name="Stringer S.C."/>
            <person name="Grant K.A."/>
            <person name="Carter A.C."/>
            <person name="Peck M.W."/>
        </authorList>
    </citation>
    <scope>NUCLEOTIDE SEQUENCE</scope>
    <source>
        <strain evidence="2">H114400598</strain>
    </source>
</reference>
<feature type="domain" description="Helix-turn-helix conjugative transposon-like" evidence="1">
    <location>
        <begin position="13"/>
        <end position="77"/>
    </location>
</feature>
<sequence length="80" mass="9328">MRKKYVNNNLLSFDIIAKSAKGDIESINEVLKHFSGYIAKMSVRKTYDNFGNVKYIVDEDISKRIENKLVSKILLFRIDK</sequence>
<evidence type="ECO:0000313" key="2">
    <source>
        <dbReference type="EMBL" id="NEZ75009.1"/>
    </source>
</evidence>
<dbReference type="AlphaFoldDB" id="A0A6G4CN48"/>
<dbReference type="Pfam" id="PF12645">
    <property type="entry name" value="HTH_16"/>
    <property type="match status" value="1"/>
</dbReference>
<evidence type="ECO:0000259" key="1">
    <source>
        <dbReference type="Pfam" id="PF12645"/>
    </source>
</evidence>
<protein>
    <submittedName>
        <fullName evidence="2">Helix-turn-helix domain-containing protein</fullName>
    </submittedName>
</protein>
<comment type="caution">
    <text evidence="2">The sequence shown here is derived from an EMBL/GenBank/DDBJ whole genome shotgun (WGS) entry which is preliminary data.</text>
</comment>
<dbReference type="EMBL" id="SGKT01000010">
    <property type="protein sequence ID" value="NEZ75009.1"/>
    <property type="molecule type" value="Genomic_DNA"/>
</dbReference>
<organism evidence="2">
    <name type="scientific">Clostridium botulinum</name>
    <dbReference type="NCBI Taxonomy" id="1491"/>
    <lineage>
        <taxon>Bacteria</taxon>
        <taxon>Bacillati</taxon>
        <taxon>Bacillota</taxon>
        <taxon>Clostridia</taxon>
        <taxon>Eubacteriales</taxon>
        <taxon>Clostridiaceae</taxon>
        <taxon>Clostridium</taxon>
    </lineage>
</organism>
<proteinExistence type="predicted"/>